<gene>
    <name evidence="1" type="ORF">OXU80_19585</name>
</gene>
<evidence type="ECO:0000313" key="1">
    <source>
        <dbReference type="EMBL" id="WAJ27046.1"/>
    </source>
</evidence>
<sequence>MLAIASALEGMSRADAARTAGIECQSLRDAVLRFNAAGLAGLVDRPYGRRPERLTDGEQAALVGHVLRGPDPERGELSTWTLPDLCRFIEARFNKTMCPQSMSRVVRRLGLSRQKPRPVHPQRSAKAAEAFAKGGSSLP</sequence>
<dbReference type="Proteomes" id="UP001163223">
    <property type="component" value="Chromosome"/>
</dbReference>
<dbReference type="EMBL" id="CP113520">
    <property type="protein sequence ID" value="WAJ27046.1"/>
    <property type="molecule type" value="Genomic_DNA"/>
</dbReference>
<evidence type="ECO:0000313" key="2">
    <source>
        <dbReference type="Proteomes" id="UP001163223"/>
    </source>
</evidence>
<organism evidence="1 2">
    <name type="scientific">Antarcticirhabdus aurantiaca</name>
    <dbReference type="NCBI Taxonomy" id="2606717"/>
    <lineage>
        <taxon>Bacteria</taxon>
        <taxon>Pseudomonadati</taxon>
        <taxon>Pseudomonadota</taxon>
        <taxon>Alphaproteobacteria</taxon>
        <taxon>Hyphomicrobiales</taxon>
        <taxon>Aurantimonadaceae</taxon>
        <taxon>Antarcticirhabdus</taxon>
    </lineage>
</organism>
<protein>
    <submittedName>
        <fullName evidence="1">Winged helix-turn-helix domain-containing protein</fullName>
    </submittedName>
</protein>
<accession>A0ACD4NK52</accession>
<reference evidence="1" key="1">
    <citation type="submission" date="2022-11" db="EMBL/GenBank/DDBJ databases">
        <title>beta-Carotene-producing bacterium, Jeongeuplla avenae sp. nov., alleviates the salt stress of Arabidopsis seedlings.</title>
        <authorList>
            <person name="Jiang L."/>
            <person name="Lee J."/>
        </authorList>
    </citation>
    <scope>NUCLEOTIDE SEQUENCE</scope>
    <source>
        <strain evidence="1">DY_R2A_6</strain>
    </source>
</reference>
<keyword evidence="2" id="KW-1185">Reference proteome</keyword>
<proteinExistence type="predicted"/>
<name>A0ACD4NK52_9HYPH</name>